<dbReference type="Proteomes" id="UP001630127">
    <property type="component" value="Unassembled WGS sequence"/>
</dbReference>
<keyword evidence="3" id="KW-1185">Reference proteome</keyword>
<gene>
    <name evidence="2" type="ORF">ACH5RR_023451</name>
</gene>
<organism evidence="2 3">
    <name type="scientific">Cinchona calisaya</name>
    <dbReference type="NCBI Taxonomy" id="153742"/>
    <lineage>
        <taxon>Eukaryota</taxon>
        <taxon>Viridiplantae</taxon>
        <taxon>Streptophyta</taxon>
        <taxon>Embryophyta</taxon>
        <taxon>Tracheophyta</taxon>
        <taxon>Spermatophyta</taxon>
        <taxon>Magnoliopsida</taxon>
        <taxon>eudicotyledons</taxon>
        <taxon>Gunneridae</taxon>
        <taxon>Pentapetalae</taxon>
        <taxon>asterids</taxon>
        <taxon>lamiids</taxon>
        <taxon>Gentianales</taxon>
        <taxon>Rubiaceae</taxon>
        <taxon>Cinchonoideae</taxon>
        <taxon>Cinchoneae</taxon>
        <taxon>Cinchona</taxon>
    </lineage>
</organism>
<proteinExistence type="predicted"/>
<dbReference type="Pfam" id="PF03732">
    <property type="entry name" value="Retrotrans_gag"/>
    <property type="match status" value="1"/>
</dbReference>
<protein>
    <recommendedName>
        <fullName evidence="1">Retrotransposon gag domain-containing protein</fullName>
    </recommendedName>
</protein>
<dbReference type="InterPro" id="IPR005162">
    <property type="entry name" value="Retrotrans_gag_dom"/>
</dbReference>
<dbReference type="EMBL" id="JBJUIK010000010">
    <property type="protein sequence ID" value="KAL3516549.1"/>
    <property type="molecule type" value="Genomic_DNA"/>
</dbReference>
<name>A0ABD2ZC84_9GENT</name>
<accession>A0ABD2ZC84</accession>
<feature type="domain" description="Retrotransposon gag" evidence="1">
    <location>
        <begin position="232"/>
        <end position="292"/>
    </location>
</feature>
<sequence length="295" mass="34693">MKKLSAALDSVENAISTLVPVTFFDKGKVPKMLIQRSPFGTNKKQSNCAIVGSSNDKSSTKGLNNTAKCKGRQNPECRRHGLLRQWGFAAFPSMRNQQWIRYAEMKSPYWGTNEEDANEMGSYLDHEEKVWDRSLGHRRNTQNSQRANVNCENQIRELWEPLDDSNLDQRVWDIVQRTIGEANNHRECIGYKKPYREWIDQTYEFLRGFRFPDFTKFSGDDHQLTERHLSITRLSLNLIEEWDRMEDAFHQQFYHCVPEVRFTDLAQIVQRARETASQYVERFKTARMRCNAKIL</sequence>
<comment type="caution">
    <text evidence="2">The sequence shown here is derived from an EMBL/GenBank/DDBJ whole genome shotgun (WGS) entry which is preliminary data.</text>
</comment>
<evidence type="ECO:0000259" key="1">
    <source>
        <dbReference type="Pfam" id="PF03732"/>
    </source>
</evidence>
<evidence type="ECO:0000313" key="3">
    <source>
        <dbReference type="Proteomes" id="UP001630127"/>
    </source>
</evidence>
<reference evidence="2 3" key="1">
    <citation type="submission" date="2024-11" db="EMBL/GenBank/DDBJ databases">
        <title>A near-complete genome assembly of Cinchona calisaya.</title>
        <authorList>
            <person name="Lian D.C."/>
            <person name="Zhao X.W."/>
            <person name="Wei L."/>
        </authorList>
    </citation>
    <scope>NUCLEOTIDE SEQUENCE [LARGE SCALE GENOMIC DNA]</scope>
    <source>
        <tissue evidence="2">Nenye</tissue>
    </source>
</reference>
<dbReference type="AlphaFoldDB" id="A0ABD2ZC84"/>
<evidence type="ECO:0000313" key="2">
    <source>
        <dbReference type="EMBL" id="KAL3516549.1"/>
    </source>
</evidence>